<dbReference type="SUPFAM" id="SSF110849">
    <property type="entry name" value="ParB/Sulfiredoxin"/>
    <property type="match status" value="1"/>
</dbReference>
<evidence type="ECO:0000313" key="1">
    <source>
        <dbReference type="EMBL" id="RGV79004.1"/>
    </source>
</evidence>
<name>A0A412ZFP5_9FIRM</name>
<dbReference type="EMBL" id="QRZM01000001">
    <property type="protein sequence ID" value="RGV79004.1"/>
    <property type="molecule type" value="Genomic_DNA"/>
</dbReference>
<protein>
    <recommendedName>
        <fullName evidence="3">Methyltransferase domain-containing protein</fullName>
    </recommendedName>
</protein>
<reference evidence="1 2" key="1">
    <citation type="submission" date="2018-08" db="EMBL/GenBank/DDBJ databases">
        <title>A genome reference for cultivated species of the human gut microbiota.</title>
        <authorList>
            <person name="Zou Y."/>
            <person name="Xue W."/>
            <person name="Luo G."/>
        </authorList>
    </citation>
    <scope>NUCLEOTIDE SEQUENCE [LARGE SCALE GENOMIC DNA]</scope>
    <source>
        <strain evidence="1 2">AF14-18</strain>
    </source>
</reference>
<dbReference type="CDD" id="cd02440">
    <property type="entry name" value="AdoMet_MTases"/>
    <property type="match status" value="1"/>
</dbReference>
<proteinExistence type="predicted"/>
<comment type="caution">
    <text evidence="1">The sequence shown here is derived from an EMBL/GenBank/DDBJ whole genome shotgun (WGS) entry which is preliminary data.</text>
</comment>
<gene>
    <name evidence="1" type="ORF">DWW02_04585</name>
</gene>
<dbReference type="AlphaFoldDB" id="A0A412ZFP5"/>
<dbReference type="Gene3D" id="3.40.50.150">
    <property type="entry name" value="Vaccinia Virus protein VP39"/>
    <property type="match status" value="1"/>
</dbReference>
<dbReference type="RefSeq" id="WP_118017632.1">
    <property type="nucleotide sequence ID" value="NZ_CAUHGS010000001.1"/>
</dbReference>
<dbReference type="InterPro" id="IPR029063">
    <property type="entry name" value="SAM-dependent_MTases_sf"/>
</dbReference>
<dbReference type="Gene3D" id="3.40.50.720">
    <property type="entry name" value="NAD(P)-binding Rossmann-like Domain"/>
    <property type="match status" value="1"/>
</dbReference>
<dbReference type="SUPFAM" id="SSF53335">
    <property type="entry name" value="S-adenosyl-L-methionine-dependent methyltransferases"/>
    <property type="match status" value="2"/>
</dbReference>
<sequence>MNILIWGTGNLSGNYMRQGYFLNHKIVGFIDSYKKKDLFMGAKVYKPDQIKELNFDCLIVCILNHNNEILRTCINEKVDLEKVLFVKNRNEFQDADEEFTHKLLNTEKLRSEFPLIFKDIEERIFQEEYINDKTILNSDLKDTAFIHDLDENHVVAWIPIELLFSEKKEDITNFDEYAEEWKLQNSQFENIPIISFEPYRNLYLFFIQGIAYPSLYSDWYQKLFLSRGMRSGYTDEQLIEKRFREFKIMQRELNMGMDFFINHPPKAKWNDKGYFNLLDGHHRTTFLYYSGISKIPVQTTRKDYETWCNLDIVNVVHKIILEQKRTEFYQPILNPYFMDIHPHREEYTKSRLHHILEFLGTRRFKKKRVIDIGANLGYMGQAFCRMGADVILLEPDNFHYVLTHKINELLYINCKVVRQKFEDYKVDEKYDIAILLTVFYHYFHQEKVRDKFIKHINENVTQMIIWESGGNPEEERHYILQHTKFHNYIHLCYTYATGKFRELGIFITDDSEYLKYKKG</sequence>
<evidence type="ECO:0008006" key="3">
    <source>
        <dbReference type="Google" id="ProtNLM"/>
    </source>
</evidence>
<organism evidence="1 2">
    <name type="scientific">Enterocloster bolteae</name>
    <dbReference type="NCBI Taxonomy" id="208479"/>
    <lineage>
        <taxon>Bacteria</taxon>
        <taxon>Bacillati</taxon>
        <taxon>Bacillota</taxon>
        <taxon>Clostridia</taxon>
        <taxon>Lachnospirales</taxon>
        <taxon>Lachnospiraceae</taxon>
        <taxon>Enterocloster</taxon>
    </lineage>
</organism>
<accession>A0A412ZFP5</accession>
<dbReference type="Proteomes" id="UP000284543">
    <property type="component" value="Unassembled WGS sequence"/>
</dbReference>
<evidence type="ECO:0000313" key="2">
    <source>
        <dbReference type="Proteomes" id="UP000284543"/>
    </source>
</evidence>
<dbReference type="InterPro" id="IPR036086">
    <property type="entry name" value="ParB/Sulfiredoxin_sf"/>
</dbReference>